<dbReference type="OrthoDB" id="1706542at2"/>
<gene>
    <name evidence="3" type="ordered locus">Nther_2271</name>
</gene>
<organism evidence="3 4">
    <name type="scientific">Natranaerobius thermophilus (strain ATCC BAA-1301 / DSM 18059 / JW/NM-WN-LF)</name>
    <dbReference type="NCBI Taxonomy" id="457570"/>
    <lineage>
        <taxon>Bacteria</taxon>
        <taxon>Bacillati</taxon>
        <taxon>Bacillota</taxon>
        <taxon>Clostridia</taxon>
        <taxon>Natranaerobiales</taxon>
        <taxon>Natranaerobiaceae</taxon>
        <taxon>Natranaerobius</taxon>
    </lineage>
</organism>
<evidence type="ECO:0000259" key="2">
    <source>
        <dbReference type="Pfam" id="PF02915"/>
    </source>
</evidence>
<keyword evidence="4" id="KW-1185">Reference proteome</keyword>
<dbReference type="GO" id="GO:0016491">
    <property type="term" value="F:oxidoreductase activity"/>
    <property type="evidence" value="ECO:0007669"/>
    <property type="project" value="InterPro"/>
</dbReference>
<evidence type="ECO:0000313" key="3">
    <source>
        <dbReference type="EMBL" id="ACB85837.1"/>
    </source>
</evidence>
<dbReference type="Gene3D" id="1.20.1260.10">
    <property type="match status" value="1"/>
</dbReference>
<protein>
    <recommendedName>
        <fullName evidence="2">Rubrerythrin diiron-binding domain-containing protein</fullName>
    </recommendedName>
</protein>
<dbReference type="STRING" id="457570.Nther_2271"/>
<proteinExistence type="predicted"/>
<evidence type="ECO:0000313" key="4">
    <source>
        <dbReference type="Proteomes" id="UP000001683"/>
    </source>
</evidence>
<dbReference type="KEGG" id="nth:Nther_2271"/>
<reference evidence="3 4" key="2">
    <citation type="journal article" date="2011" name="J. Bacteriol.">
        <title>Complete genome sequence of the anaerobic, halophilic alkalithermophile Natranaerobius thermophilus JW/NM-WN-LF.</title>
        <authorList>
            <person name="Zhao B."/>
            <person name="Mesbah N.M."/>
            <person name="Dalin E."/>
            <person name="Goodwin L."/>
            <person name="Nolan M."/>
            <person name="Pitluck S."/>
            <person name="Chertkov O."/>
            <person name="Brettin T.S."/>
            <person name="Han J."/>
            <person name="Larimer F.W."/>
            <person name="Land M.L."/>
            <person name="Hauser L."/>
            <person name="Kyrpides N."/>
            <person name="Wiegel J."/>
        </authorList>
    </citation>
    <scope>NUCLEOTIDE SEQUENCE [LARGE SCALE GENOMIC DNA]</scope>
    <source>
        <strain evidence="4">ATCC BAA-1301 / DSM 18059 / JW/NM-WN-LF</strain>
    </source>
</reference>
<dbReference type="SUPFAM" id="SSF47240">
    <property type="entry name" value="Ferritin-like"/>
    <property type="match status" value="1"/>
</dbReference>
<dbReference type="InParanoid" id="B2A8F3"/>
<dbReference type="HOGENOM" id="CLU_168781_3_0_9"/>
<feature type="domain" description="Rubrerythrin diiron-binding" evidence="2">
    <location>
        <begin position="14"/>
        <end position="70"/>
    </location>
</feature>
<dbReference type="InterPro" id="IPR009078">
    <property type="entry name" value="Ferritin-like_SF"/>
</dbReference>
<feature type="region of interest" description="Disordered" evidence="1">
    <location>
        <begin position="60"/>
        <end position="80"/>
    </location>
</feature>
<evidence type="ECO:0000256" key="1">
    <source>
        <dbReference type="SAM" id="MobiDB-lite"/>
    </source>
</evidence>
<dbReference type="Proteomes" id="UP000001683">
    <property type="component" value="Chromosome"/>
</dbReference>
<dbReference type="InterPro" id="IPR012347">
    <property type="entry name" value="Ferritin-like"/>
</dbReference>
<dbReference type="eggNOG" id="ENOG5033NDS">
    <property type="taxonomic scope" value="Bacteria"/>
</dbReference>
<reference evidence="3 4" key="1">
    <citation type="submission" date="2008-04" db="EMBL/GenBank/DDBJ databases">
        <title>Complete sequence of chromosome of Natranaerobius thermophilus JW/NM-WN-LF.</title>
        <authorList>
            <consortium name="US DOE Joint Genome Institute"/>
            <person name="Copeland A."/>
            <person name="Lucas S."/>
            <person name="Lapidus A."/>
            <person name="Glavina del Rio T."/>
            <person name="Dalin E."/>
            <person name="Tice H."/>
            <person name="Bruce D."/>
            <person name="Goodwin L."/>
            <person name="Pitluck S."/>
            <person name="Chertkov O."/>
            <person name="Brettin T."/>
            <person name="Detter J.C."/>
            <person name="Han C."/>
            <person name="Kuske C.R."/>
            <person name="Schmutz J."/>
            <person name="Larimer F."/>
            <person name="Land M."/>
            <person name="Hauser L."/>
            <person name="Kyrpides N."/>
            <person name="Lykidis A."/>
            <person name="Mesbah N.M."/>
            <person name="Wiegel J."/>
        </authorList>
    </citation>
    <scope>NUCLEOTIDE SEQUENCE [LARGE SCALE GENOMIC DNA]</scope>
    <source>
        <strain evidence="4">ATCC BAA-1301 / DSM 18059 / JW/NM-WN-LF</strain>
    </source>
</reference>
<dbReference type="AlphaFoldDB" id="B2A8F3"/>
<dbReference type="InterPro" id="IPR003251">
    <property type="entry name" value="Rr_diiron-bd_dom"/>
</dbReference>
<dbReference type="EMBL" id="CP001034">
    <property type="protein sequence ID" value="ACB85837.1"/>
    <property type="molecule type" value="Genomic_DNA"/>
</dbReference>
<accession>B2A8F3</accession>
<dbReference type="GO" id="GO:0046872">
    <property type="term" value="F:metal ion binding"/>
    <property type="evidence" value="ECO:0007669"/>
    <property type="project" value="InterPro"/>
</dbReference>
<dbReference type="Pfam" id="PF02915">
    <property type="entry name" value="Rubrerythrin"/>
    <property type="match status" value="1"/>
</dbReference>
<dbReference type="RefSeq" id="WP_012448687.1">
    <property type="nucleotide sequence ID" value="NC_010718.1"/>
</dbReference>
<sequence length="80" mass="9706">MSTASLTQKEQQYLQEARNYEELCIAKYETYANQFNDRELKNLFQRLADKERAHYNQIDQLMQQYQQPNQQQGQQQNQQS</sequence>
<name>B2A8F3_NATTJ</name>